<dbReference type="Pfam" id="PF12281">
    <property type="entry name" value="NTP_transf_8"/>
    <property type="match status" value="1"/>
</dbReference>
<dbReference type="RefSeq" id="WP_106703154.1">
    <property type="nucleotide sequence ID" value="NZ_CP027666.1"/>
</dbReference>
<gene>
    <name evidence="3" type="ORF">C6570_10480</name>
</gene>
<dbReference type="OrthoDB" id="6142474at2"/>
<evidence type="ECO:0000313" key="4">
    <source>
        <dbReference type="Proteomes" id="UP000239709"/>
    </source>
</evidence>
<dbReference type="Proteomes" id="UP000239709">
    <property type="component" value="Chromosome"/>
</dbReference>
<dbReference type="AlphaFoldDB" id="A0A2S0MFD5"/>
<reference evidence="3 4" key="1">
    <citation type="submission" date="2018-03" db="EMBL/GenBank/DDBJ databases">
        <title>Genome sequencing of Ottowia sp.</title>
        <authorList>
            <person name="Kim S.-J."/>
            <person name="Heo J."/>
            <person name="Kwon S.-W."/>
        </authorList>
    </citation>
    <scope>NUCLEOTIDE SEQUENCE [LARGE SCALE GENOMIC DNA]</scope>
    <source>
        <strain evidence="3 4">KADR8-3</strain>
    </source>
</reference>
<feature type="domain" description="Nucleotidyltransferase-like" evidence="2">
    <location>
        <begin position="117"/>
        <end position="316"/>
    </location>
</feature>
<dbReference type="EMBL" id="CP027666">
    <property type="protein sequence ID" value="AVO34602.1"/>
    <property type="molecule type" value="Genomic_DNA"/>
</dbReference>
<keyword evidence="4" id="KW-1185">Reference proteome</keyword>
<evidence type="ECO:0000256" key="1">
    <source>
        <dbReference type="SAM" id="Coils"/>
    </source>
</evidence>
<name>A0A2S0MFD5_9BURK</name>
<protein>
    <recommendedName>
        <fullName evidence="2">Nucleotidyltransferase-like domain-containing protein</fullName>
    </recommendedName>
</protein>
<evidence type="ECO:0000313" key="3">
    <source>
        <dbReference type="EMBL" id="AVO34602.1"/>
    </source>
</evidence>
<keyword evidence="1" id="KW-0175">Coiled coil</keyword>
<organism evidence="3 4">
    <name type="scientific">Ottowia oryzae</name>
    <dbReference type="NCBI Taxonomy" id="2109914"/>
    <lineage>
        <taxon>Bacteria</taxon>
        <taxon>Pseudomonadati</taxon>
        <taxon>Pseudomonadota</taxon>
        <taxon>Betaproteobacteria</taxon>
        <taxon>Burkholderiales</taxon>
        <taxon>Comamonadaceae</taxon>
        <taxon>Ottowia</taxon>
    </lineage>
</organism>
<accession>A0A2S0MFD5</accession>
<dbReference type="KEGG" id="otk:C6570_10480"/>
<dbReference type="InterPro" id="IPR058575">
    <property type="entry name" value="NTP_transf_8_dom"/>
</dbReference>
<evidence type="ECO:0000259" key="2">
    <source>
        <dbReference type="Pfam" id="PF12281"/>
    </source>
</evidence>
<feature type="coiled-coil region" evidence="1">
    <location>
        <begin position="77"/>
        <end position="104"/>
    </location>
</feature>
<sequence length="322" mass="36344">MEKPSIRFQDIGDDARRQYVDARATFEAQRAAQLKASAVRGGMYWKNVAQGEYLVRTSVRNAQKSLGPRSAETEAMYASFTQRKQEAEARLKDLSAALTRQQRLNRALFVGRVPALVVALLDMLEQQGVAEHFTVVGTHALYAYEAAAGVRVESAAVATRDVDLLWDTRKRFKLATQLQRLDASMLALLRKVDKSFALVEQQPYTAVNSDGFEVDILRREVQEDDPHPARLSQHEEDFWAVQARNAEQLVSAPRFSAMVVAPSGHMARMNTVHPLAFARFKRWLARRLDRDPLKVQRDALQADTVQALVAEYLPQLQQTLDP</sequence>
<proteinExistence type="predicted"/>